<evidence type="ECO:0000256" key="1">
    <source>
        <dbReference type="SAM" id="SignalP"/>
    </source>
</evidence>
<feature type="signal peptide" evidence="1">
    <location>
        <begin position="1"/>
        <end position="16"/>
    </location>
</feature>
<name>A0ABM0M849_SACKO</name>
<accession>A0ABM0M849</accession>
<evidence type="ECO:0000313" key="3">
    <source>
        <dbReference type="RefSeq" id="XP_006816190.1"/>
    </source>
</evidence>
<keyword evidence="1" id="KW-0732">Signal</keyword>
<organism evidence="2 3">
    <name type="scientific">Saccoglossus kowalevskii</name>
    <name type="common">Acorn worm</name>
    <dbReference type="NCBI Taxonomy" id="10224"/>
    <lineage>
        <taxon>Eukaryota</taxon>
        <taxon>Metazoa</taxon>
        <taxon>Hemichordata</taxon>
        <taxon>Enteropneusta</taxon>
        <taxon>Harrimaniidae</taxon>
        <taxon>Saccoglossus</taxon>
    </lineage>
</organism>
<reference evidence="3" key="1">
    <citation type="submission" date="2025-08" db="UniProtKB">
        <authorList>
            <consortium name="RefSeq"/>
        </authorList>
    </citation>
    <scope>IDENTIFICATION</scope>
    <source>
        <tissue evidence="3">Testes</tissue>
    </source>
</reference>
<keyword evidence="2" id="KW-1185">Reference proteome</keyword>
<protein>
    <submittedName>
        <fullName evidence="3">Uncharacterized protein LOC102805510</fullName>
    </submittedName>
</protein>
<gene>
    <name evidence="3" type="primary">LOC102805510</name>
</gene>
<feature type="chain" id="PRO_5046961176" evidence="1">
    <location>
        <begin position="17"/>
        <end position="239"/>
    </location>
</feature>
<proteinExistence type="predicted"/>
<sequence length="239" mass="27037">MLRLLMVLIAVSVIAAAPMKRCVCLEDIPGYWLLGEGDMPAEEHTDGGSSFHTSGSSFHTNLGTLDVSDRLSQGLKIESSDSDIVIDPIFSALNTASNLYQVLHGMMEAEEDAAIRQALADMLARVSNSTSPVTEDEINRQIRIYQDYISFLQVYSMAQSHLSFVLERKQDLEDYNTNDDPAIEDELARIESEIEQYRQAVTRLKKQSSTLFHRRSEHDNSYVSFLTINIKWKSHILYI</sequence>
<dbReference type="GeneID" id="102805510"/>
<evidence type="ECO:0000313" key="2">
    <source>
        <dbReference type="Proteomes" id="UP000694865"/>
    </source>
</evidence>
<dbReference type="RefSeq" id="XP_006816190.1">
    <property type="nucleotide sequence ID" value="XM_006816127.1"/>
</dbReference>
<dbReference type="Proteomes" id="UP000694865">
    <property type="component" value="Unplaced"/>
</dbReference>